<keyword evidence="3" id="KW-0677">Repeat</keyword>
<feature type="compositionally biased region" description="Basic and acidic residues" evidence="7">
    <location>
        <begin position="52"/>
        <end position="67"/>
    </location>
</feature>
<evidence type="ECO:0000313" key="9">
    <source>
        <dbReference type="EMBL" id="RFU33734.1"/>
    </source>
</evidence>
<dbReference type="PANTHER" id="PTHR45903:SF1">
    <property type="entry name" value="GLUTAMATE-RICH WD REPEAT-CONTAINING PROTEIN 1"/>
    <property type="match status" value="1"/>
</dbReference>
<dbReference type="PRINTS" id="PR00320">
    <property type="entry name" value="GPROTEINBRPT"/>
</dbReference>
<dbReference type="InterPro" id="IPR051972">
    <property type="entry name" value="Glutamate-rich_WD_repeat"/>
</dbReference>
<dbReference type="PROSITE" id="PS50294">
    <property type="entry name" value="WD_REPEATS_REGION"/>
    <property type="match status" value="2"/>
</dbReference>
<dbReference type="InterPro" id="IPR020472">
    <property type="entry name" value="WD40_PAC1"/>
</dbReference>
<feature type="region of interest" description="Disordered" evidence="7">
    <location>
        <begin position="511"/>
        <end position="531"/>
    </location>
</feature>
<sequence>MSKRAAEDEGHNTPLKGGERPEVTDLDDEVGEFEDEFEDEYESEDEILEAGVDGRPDAEREAEEKDAMDVDQQTFIVGRHKLEAGQTLTPDLSTYEMLHALSTPWPCLSFDIIRDSLGDDRKTYPATMYAVAGTQADSKREKENQLMVMKFSGLSRMEREQDDEDSSDDDDDEDADPILESTSIPLTSTTNRIRAHQTPPSDSSRPPTTLTASMMESGQVLIHDVTPHLSSFDTPGTIITPQQNKPLSTLRMHKSEGYGLDWSPLISTGKLVTGDNDGRIYVTTRTGGEGWATDSRPMTGHTGSIEELQWSPTERNVFASASSDGTIKVWDVRSKSRTAALSVQVSNTDVNVMSWSRQTAHLLASGADDGVWAVWDLRQWKPNTGSTPFKPTSVASFNFHKEQITSVEWHPTDDSIVAVAAGDNTLTLWDLAVELDDEESKDTGGVPEVPPQLLFVHYLENVKETHWHPQIPGNHGAFVKRAALEKGVSFATLQLSNQWETAIMFHPKTSTLAAAPQRERPDTASSGPSSIGYTEKSVAPLVEDFTVRFMNCLIRCVLNYTQPLDKVSAFVQYRDERLPYTYMGSREEKKGFAAIDDGGVKLTFVNRTFVVAILEAKRSFQEISENKPTVSDELLAQIVGEALGVRLDINYNSMFDDNIVSIVAVKHFVKFFQLNITKTFISRFRTLEPTQEHSDETTYLQVDSTVWFDVSKPAGLKYFVRHLQALIAQADNAARSPSFVEEDLMDMDE</sequence>
<name>A0A3E2HK09_SCYLI</name>
<dbReference type="Gene3D" id="2.130.10.10">
    <property type="entry name" value="YVTN repeat-like/Quinoprotein amine dehydrogenase"/>
    <property type="match status" value="1"/>
</dbReference>
<feature type="region of interest" description="Disordered" evidence="7">
    <location>
        <begin position="1"/>
        <end position="67"/>
    </location>
</feature>
<dbReference type="Pfam" id="PF12265">
    <property type="entry name" value="CAF1C_H4-bd"/>
    <property type="match status" value="1"/>
</dbReference>
<dbReference type="InterPro" id="IPR022052">
    <property type="entry name" value="Histone-bd_RBBP4-like_N"/>
</dbReference>
<dbReference type="Pfam" id="PF00400">
    <property type="entry name" value="WD40"/>
    <property type="match status" value="2"/>
</dbReference>
<evidence type="ECO:0000256" key="7">
    <source>
        <dbReference type="SAM" id="MobiDB-lite"/>
    </source>
</evidence>
<feature type="compositionally biased region" description="Low complexity" evidence="7">
    <location>
        <begin position="198"/>
        <end position="210"/>
    </location>
</feature>
<feature type="region of interest" description="Disordered" evidence="7">
    <location>
        <begin position="150"/>
        <end position="210"/>
    </location>
</feature>
<evidence type="ECO:0000256" key="2">
    <source>
        <dbReference type="ARBA" id="ARBA00022574"/>
    </source>
</evidence>
<feature type="compositionally biased region" description="Polar residues" evidence="7">
    <location>
        <begin position="180"/>
        <end position="192"/>
    </location>
</feature>
<evidence type="ECO:0000256" key="4">
    <source>
        <dbReference type="ARBA" id="ARBA00023242"/>
    </source>
</evidence>
<evidence type="ECO:0000259" key="8">
    <source>
        <dbReference type="Pfam" id="PF12265"/>
    </source>
</evidence>
<gene>
    <name evidence="9" type="ORF">B7463_g2596</name>
</gene>
<keyword evidence="10" id="KW-1185">Reference proteome</keyword>
<keyword evidence="4" id="KW-0539">Nucleus</keyword>
<evidence type="ECO:0000256" key="1">
    <source>
        <dbReference type="ARBA" id="ARBA00004123"/>
    </source>
</evidence>
<keyword evidence="2 6" id="KW-0853">WD repeat</keyword>
<feature type="repeat" description="WD" evidence="6">
    <location>
        <begin position="397"/>
        <end position="431"/>
    </location>
</feature>
<dbReference type="InterPro" id="IPR019775">
    <property type="entry name" value="WD40_repeat_CS"/>
</dbReference>
<evidence type="ECO:0000256" key="5">
    <source>
        <dbReference type="ARBA" id="ARBA00040876"/>
    </source>
</evidence>
<dbReference type="PROSITE" id="PS00678">
    <property type="entry name" value="WD_REPEATS_1"/>
    <property type="match status" value="1"/>
</dbReference>
<dbReference type="InterPro" id="IPR015943">
    <property type="entry name" value="WD40/YVTN_repeat-like_dom_sf"/>
</dbReference>
<feature type="non-terminal residue" evidence="9">
    <location>
        <position position="1"/>
    </location>
</feature>
<dbReference type="EMBL" id="NCSJ02000031">
    <property type="protein sequence ID" value="RFU33734.1"/>
    <property type="molecule type" value="Genomic_DNA"/>
</dbReference>
<dbReference type="OrthoDB" id="2161379at2759"/>
<evidence type="ECO:0000256" key="6">
    <source>
        <dbReference type="PROSITE-ProRule" id="PRU00221"/>
    </source>
</evidence>
<feature type="repeat" description="WD" evidence="6">
    <location>
        <begin position="298"/>
        <end position="340"/>
    </location>
</feature>
<dbReference type="InterPro" id="IPR001680">
    <property type="entry name" value="WD40_rpt"/>
</dbReference>
<comment type="caution">
    <text evidence="9">The sequence shown here is derived from an EMBL/GenBank/DDBJ whole genome shotgun (WGS) entry which is preliminary data.</text>
</comment>
<feature type="compositionally biased region" description="Basic and acidic residues" evidence="7">
    <location>
        <begin position="1"/>
        <end position="23"/>
    </location>
</feature>
<dbReference type="PANTHER" id="PTHR45903">
    <property type="entry name" value="GLUTAMATE-RICH WD REPEAT-CONTAINING PROTEIN 1"/>
    <property type="match status" value="1"/>
</dbReference>
<proteinExistence type="predicted"/>
<feature type="domain" description="Histone-binding protein RBBP4-like N-terminal" evidence="8">
    <location>
        <begin position="89"/>
        <end position="154"/>
    </location>
</feature>
<dbReference type="PROSITE" id="PS50082">
    <property type="entry name" value="WD_REPEATS_2"/>
    <property type="match status" value="2"/>
</dbReference>
<accession>A0A3E2HK09</accession>
<dbReference type="GO" id="GO:0005730">
    <property type="term" value="C:nucleolus"/>
    <property type="evidence" value="ECO:0007669"/>
    <property type="project" value="TreeGrafter"/>
</dbReference>
<comment type="subcellular location">
    <subcellularLocation>
        <location evidence="1">Nucleus</location>
    </subcellularLocation>
</comment>
<feature type="non-terminal residue" evidence="9">
    <location>
        <position position="749"/>
    </location>
</feature>
<organism evidence="9 10">
    <name type="scientific">Scytalidium lignicola</name>
    <name type="common">Hyphomycete</name>
    <dbReference type="NCBI Taxonomy" id="5539"/>
    <lineage>
        <taxon>Eukaryota</taxon>
        <taxon>Fungi</taxon>
        <taxon>Dikarya</taxon>
        <taxon>Ascomycota</taxon>
        <taxon>Pezizomycotina</taxon>
        <taxon>Leotiomycetes</taxon>
        <taxon>Leotiomycetes incertae sedis</taxon>
        <taxon>Scytalidium</taxon>
    </lineage>
</organism>
<feature type="compositionally biased region" description="Acidic residues" evidence="7">
    <location>
        <begin position="160"/>
        <end position="177"/>
    </location>
</feature>
<protein>
    <recommendedName>
        <fullName evidence="5">Glutamate-rich WD repeat-containing protein 1</fullName>
    </recommendedName>
</protein>
<dbReference type="AlphaFoldDB" id="A0A3E2HK09"/>
<feature type="compositionally biased region" description="Acidic residues" evidence="7">
    <location>
        <begin position="24"/>
        <end position="48"/>
    </location>
</feature>
<evidence type="ECO:0000256" key="3">
    <source>
        <dbReference type="ARBA" id="ARBA00022737"/>
    </source>
</evidence>
<dbReference type="SUPFAM" id="SSF50978">
    <property type="entry name" value="WD40 repeat-like"/>
    <property type="match status" value="1"/>
</dbReference>
<dbReference type="Proteomes" id="UP000258309">
    <property type="component" value="Unassembled WGS sequence"/>
</dbReference>
<evidence type="ECO:0000313" key="10">
    <source>
        <dbReference type="Proteomes" id="UP000258309"/>
    </source>
</evidence>
<dbReference type="GO" id="GO:0042254">
    <property type="term" value="P:ribosome biogenesis"/>
    <property type="evidence" value="ECO:0007669"/>
    <property type="project" value="TreeGrafter"/>
</dbReference>
<dbReference type="InterPro" id="IPR036322">
    <property type="entry name" value="WD40_repeat_dom_sf"/>
</dbReference>
<dbReference type="STRING" id="5539.A0A3E2HK09"/>
<dbReference type="SMART" id="SM00320">
    <property type="entry name" value="WD40"/>
    <property type="match status" value="4"/>
</dbReference>
<reference evidence="9 10" key="1">
    <citation type="submission" date="2018-05" db="EMBL/GenBank/DDBJ databases">
        <title>Draft genome sequence of Scytalidium lignicola DSM 105466, a ubiquitous saprotrophic fungus.</title>
        <authorList>
            <person name="Buettner E."/>
            <person name="Gebauer A.M."/>
            <person name="Hofrichter M."/>
            <person name="Liers C."/>
            <person name="Kellner H."/>
        </authorList>
    </citation>
    <scope>NUCLEOTIDE SEQUENCE [LARGE SCALE GENOMIC DNA]</scope>
    <source>
        <strain evidence="9 10">DSM 105466</strain>
    </source>
</reference>